<keyword evidence="3" id="KW-1185">Reference proteome</keyword>
<feature type="region of interest" description="Disordered" evidence="1">
    <location>
        <begin position="1"/>
        <end position="34"/>
    </location>
</feature>
<evidence type="ECO:0000256" key="1">
    <source>
        <dbReference type="SAM" id="MobiDB-lite"/>
    </source>
</evidence>
<feature type="compositionally biased region" description="Basic and acidic residues" evidence="1">
    <location>
        <begin position="20"/>
        <end position="34"/>
    </location>
</feature>
<dbReference type="RefSeq" id="WP_272736543.1">
    <property type="nucleotide sequence ID" value="NZ_CP116942.1"/>
</dbReference>
<evidence type="ECO:0000313" key="2">
    <source>
        <dbReference type="EMBL" id="WCO67021.1"/>
    </source>
</evidence>
<gene>
    <name evidence="2" type="ORF">PO878_21245</name>
</gene>
<dbReference type="AlphaFoldDB" id="A0AAE9Y7D1"/>
<name>A0AAE9Y7D1_9ACTN</name>
<feature type="compositionally biased region" description="Pro residues" evidence="1">
    <location>
        <begin position="1"/>
        <end position="12"/>
    </location>
</feature>
<evidence type="ECO:0000313" key="3">
    <source>
        <dbReference type="Proteomes" id="UP001216390"/>
    </source>
</evidence>
<dbReference type="Proteomes" id="UP001216390">
    <property type="component" value="Chromosome"/>
</dbReference>
<dbReference type="KEGG" id="ima:PO878_21245"/>
<sequence>MGATPTSPPAPTRAPGIVDAARRALTERPPEPSPRRARLLDVTAILWCRDLRPPTVRQIAAATGHTSPSTPLHGFGHLVDIVAGVIRREWGQIEHGWLPAPVDDRSDWLVDHVRSLLALDPACLRLPALVSSAVAAADPARSVPLAAQLAPLHALAAFAPGPDVVDDPGAVVHLRPPRGPGQDPDLAVPA</sequence>
<protein>
    <submittedName>
        <fullName evidence="2">Uncharacterized protein</fullName>
    </submittedName>
</protein>
<organism evidence="2 3">
    <name type="scientific">Iamia majanohamensis</name>
    <dbReference type="NCBI Taxonomy" id="467976"/>
    <lineage>
        <taxon>Bacteria</taxon>
        <taxon>Bacillati</taxon>
        <taxon>Actinomycetota</taxon>
        <taxon>Acidimicrobiia</taxon>
        <taxon>Acidimicrobiales</taxon>
        <taxon>Iamiaceae</taxon>
        <taxon>Iamia</taxon>
    </lineage>
</organism>
<dbReference type="Gene3D" id="1.10.357.10">
    <property type="entry name" value="Tetracycline Repressor, domain 2"/>
    <property type="match status" value="1"/>
</dbReference>
<accession>A0AAE9Y7D1</accession>
<proteinExistence type="predicted"/>
<dbReference type="EMBL" id="CP116942">
    <property type="protein sequence ID" value="WCO67021.1"/>
    <property type="molecule type" value="Genomic_DNA"/>
</dbReference>
<reference evidence="2" key="1">
    <citation type="submission" date="2023-01" db="EMBL/GenBank/DDBJ databases">
        <title>The diversity of Class Acidimicrobiia in South China Sea sediment environments and the proposal of Iamia marina sp. nov., a novel species of the genus Iamia.</title>
        <authorList>
            <person name="He Y."/>
            <person name="Tian X."/>
        </authorList>
    </citation>
    <scope>NUCLEOTIDE SEQUENCE</scope>
    <source>
        <strain evidence="2">DSM 19957</strain>
    </source>
</reference>